<dbReference type="Gene3D" id="3.40.50.300">
    <property type="entry name" value="P-loop containing nucleotide triphosphate hydrolases"/>
    <property type="match status" value="1"/>
</dbReference>
<comment type="subcellular location">
    <subcellularLocation>
        <location evidence="7">Cytoplasm</location>
    </subcellularLocation>
    <subcellularLocation>
        <location evidence="7">Nucleus</location>
    </subcellularLocation>
</comment>
<organism evidence="8 9">
    <name type="scientific">Porites evermanni</name>
    <dbReference type="NCBI Taxonomy" id="104178"/>
    <lineage>
        <taxon>Eukaryota</taxon>
        <taxon>Metazoa</taxon>
        <taxon>Cnidaria</taxon>
        <taxon>Anthozoa</taxon>
        <taxon>Hexacorallia</taxon>
        <taxon>Scleractinia</taxon>
        <taxon>Fungiina</taxon>
        <taxon>Poritidae</taxon>
        <taxon>Porites</taxon>
    </lineage>
</organism>
<keyword evidence="7" id="KW-0963">Cytoplasm</keyword>
<comment type="caution">
    <text evidence="8">The sequence shown here is derived from an EMBL/GenBank/DDBJ whole genome shotgun (WGS) entry which is preliminary data.</text>
</comment>
<comment type="function">
    <text evidence="7">Broad-specificity nucleoside monophosphate (NMP) kinase that catalyzes the reversible transfer of the terminal phosphate group between nucleoside triphosphates and monophosphates. Has also ATPase activity. Involved in the late cytoplasmic maturation steps of the 40S ribosomal particles, specifically 18S rRNA maturation. While NMP activity is not required for ribosome maturation, ATPase activity is. Associates transiently with small ribosomal subunit protein uS11. ATP hydrolysis breaks the interaction with uS11. May temporarily remove uS11 from the ribosome to enable a conformational change of the ribosomal RNA that is needed for the final maturation step of the small ribosomal subunit. Its NMP activity may have a role in nuclear energy homeostasis.</text>
</comment>
<dbReference type="PANTHER" id="PTHR12595:SF0">
    <property type="entry name" value="ADENYLATE KINASE ISOENZYME 6"/>
    <property type="match status" value="1"/>
</dbReference>
<comment type="subunit">
    <text evidence="7">Monomer and homodimer. Interacts with small ribosomal subunit protein uS11. Not a structural component of 43S pre-ribosomes, but transiently interacts with them by binding to uS11.</text>
</comment>
<keyword evidence="9" id="KW-1185">Reference proteome</keyword>
<sequence length="173" mass="20047">MAFNNRTRPNILVTGTPCTGKSVLANQIAERTGLNHINVGELAKQNNLFEGWDEQYNCHVLDEDRVVDELEDQMCEGGNVVDYHGCDFFPERWFDIVFVLRTNNTILYKRLEQRGYSGKKLTDNVECEIMQTILEEARESYKTEIVHELQSDTTEELENNLDQIVAWIQKWSG</sequence>
<comment type="caution">
    <text evidence="7">Lacks conserved residue(s) required for the propagation of feature annotation.</text>
</comment>
<protein>
    <recommendedName>
        <fullName evidence="7">Adenylate kinase isoenzyme 6 homolog</fullName>
        <shortName evidence="7">AK6</shortName>
        <ecNumber evidence="7">2.7.4.3</ecNumber>
    </recommendedName>
    <alternativeName>
        <fullName evidence="7">Dual activity adenylate kinase/ATPase</fullName>
        <shortName evidence="7">AK/ATPase</shortName>
    </alternativeName>
</protein>
<keyword evidence="3 7" id="KW-0808">Transferase</keyword>
<keyword evidence="2 7" id="KW-0698">rRNA processing</keyword>
<comment type="similarity">
    <text evidence="7">Belongs to the adenylate kinase family. AK6 subfamily.</text>
</comment>
<evidence type="ECO:0000256" key="2">
    <source>
        <dbReference type="ARBA" id="ARBA00022552"/>
    </source>
</evidence>
<keyword evidence="5 7" id="KW-0418">Kinase</keyword>
<evidence type="ECO:0000313" key="9">
    <source>
        <dbReference type="Proteomes" id="UP001159427"/>
    </source>
</evidence>
<feature type="binding site" evidence="7">
    <location>
        <position position="114"/>
    </location>
    <ligand>
        <name>ATP</name>
        <dbReference type="ChEBI" id="CHEBI:30616"/>
    </ligand>
</feature>
<dbReference type="SUPFAM" id="SSF52540">
    <property type="entry name" value="P-loop containing nucleoside triphosphate hydrolases"/>
    <property type="match status" value="1"/>
</dbReference>
<dbReference type="EC" id="2.7.4.3" evidence="7"/>
<dbReference type="InterPro" id="IPR020618">
    <property type="entry name" value="Adenyl_kinase_AK6"/>
</dbReference>
<comment type="catalytic activity">
    <reaction evidence="7">
        <text>ATP + H2O = ADP + phosphate + H(+)</text>
        <dbReference type="Rhea" id="RHEA:13065"/>
        <dbReference type="ChEBI" id="CHEBI:15377"/>
        <dbReference type="ChEBI" id="CHEBI:15378"/>
        <dbReference type="ChEBI" id="CHEBI:30616"/>
        <dbReference type="ChEBI" id="CHEBI:43474"/>
        <dbReference type="ChEBI" id="CHEBI:456216"/>
    </reaction>
</comment>
<feature type="region of interest" description="LID" evidence="7">
    <location>
        <begin position="113"/>
        <end position="123"/>
    </location>
</feature>
<feature type="region of interest" description="NMPbind" evidence="7">
    <location>
        <begin position="38"/>
        <end position="61"/>
    </location>
</feature>
<comment type="catalytic activity">
    <reaction evidence="7">
        <text>AMP + ATP = 2 ADP</text>
        <dbReference type="Rhea" id="RHEA:12973"/>
        <dbReference type="ChEBI" id="CHEBI:30616"/>
        <dbReference type="ChEBI" id="CHEBI:456215"/>
        <dbReference type="ChEBI" id="CHEBI:456216"/>
        <dbReference type="EC" id="2.7.4.3"/>
    </reaction>
</comment>
<evidence type="ECO:0000256" key="3">
    <source>
        <dbReference type="ARBA" id="ARBA00022679"/>
    </source>
</evidence>
<evidence type="ECO:0000313" key="8">
    <source>
        <dbReference type="EMBL" id="CAH3184350.1"/>
    </source>
</evidence>
<evidence type="ECO:0000256" key="5">
    <source>
        <dbReference type="ARBA" id="ARBA00022777"/>
    </source>
</evidence>
<feature type="binding site" evidence="7">
    <location>
        <position position="22"/>
    </location>
    <ligand>
        <name>ATP</name>
        <dbReference type="ChEBI" id="CHEBI:30616"/>
    </ligand>
</feature>
<feature type="binding site" evidence="7">
    <location>
        <position position="21"/>
    </location>
    <ligand>
        <name>ATP</name>
        <dbReference type="ChEBI" id="CHEBI:30616"/>
    </ligand>
</feature>
<accession>A0ABN8S1Y7</accession>
<dbReference type="Proteomes" id="UP001159427">
    <property type="component" value="Unassembled WGS sequence"/>
</dbReference>
<feature type="binding site" evidence="7">
    <location>
        <position position="20"/>
    </location>
    <ligand>
        <name>ATP</name>
        <dbReference type="ChEBI" id="CHEBI:30616"/>
    </ligand>
</feature>
<dbReference type="EMBL" id="CALNXI010002188">
    <property type="protein sequence ID" value="CAH3184350.1"/>
    <property type="molecule type" value="Genomic_DNA"/>
</dbReference>
<keyword evidence="6 7" id="KW-0067">ATP-binding</keyword>
<keyword evidence="4 7" id="KW-0547">Nucleotide-binding</keyword>
<dbReference type="Pfam" id="PF13238">
    <property type="entry name" value="AAA_18"/>
    <property type="match status" value="1"/>
</dbReference>
<evidence type="ECO:0000256" key="7">
    <source>
        <dbReference type="HAMAP-Rule" id="MF_03173"/>
    </source>
</evidence>
<evidence type="ECO:0000256" key="6">
    <source>
        <dbReference type="ARBA" id="ARBA00022840"/>
    </source>
</evidence>
<evidence type="ECO:0000256" key="1">
    <source>
        <dbReference type="ARBA" id="ARBA00022517"/>
    </source>
</evidence>
<dbReference type="HAMAP" id="MF_00039">
    <property type="entry name" value="Adenylate_kinase_AK6"/>
    <property type="match status" value="1"/>
</dbReference>
<dbReference type="PANTHER" id="PTHR12595">
    <property type="entry name" value="POS9-ACTIVATING FACTOR FAP7-RELATED"/>
    <property type="match status" value="1"/>
</dbReference>
<dbReference type="InterPro" id="IPR027417">
    <property type="entry name" value="P-loop_NTPase"/>
</dbReference>
<feature type="binding site" evidence="7">
    <location>
        <position position="23"/>
    </location>
    <ligand>
        <name>ATP</name>
        <dbReference type="ChEBI" id="CHEBI:30616"/>
    </ligand>
</feature>
<reference evidence="8 9" key="1">
    <citation type="submission" date="2022-05" db="EMBL/GenBank/DDBJ databases">
        <authorList>
            <consortium name="Genoscope - CEA"/>
            <person name="William W."/>
        </authorList>
    </citation>
    <scope>NUCLEOTIDE SEQUENCE [LARGE SCALE GENOMIC DNA]</scope>
</reference>
<gene>
    <name evidence="8" type="ORF">PEVE_00015380</name>
</gene>
<proteinExistence type="inferred from homology"/>
<name>A0ABN8S1Y7_9CNID</name>
<keyword evidence="1 7" id="KW-0690">Ribosome biogenesis</keyword>
<keyword evidence="7" id="KW-0539">Nucleus</keyword>
<evidence type="ECO:0000256" key="4">
    <source>
        <dbReference type="ARBA" id="ARBA00022741"/>
    </source>
</evidence>